<evidence type="ECO:0000313" key="2">
    <source>
        <dbReference type="EMBL" id="KAF1836990.1"/>
    </source>
</evidence>
<feature type="region of interest" description="Disordered" evidence="1">
    <location>
        <begin position="107"/>
        <end position="173"/>
    </location>
</feature>
<feature type="region of interest" description="Disordered" evidence="1">
    <location>
        <begin position="270"/>
        <end position="290"/>
    </location>
</feature>
<feature type="compositionally biased region" description="Polar residues" evidence="1">
    <location>
        <begin position="367"/>
        <end position="378"/>
    </location>
</feature>
<dbReference type="AlphaFoldDB" id="A0A6A5KLK9"/>
<organism evidence="2 3">
    <name type="scientific">Decorospora gaudefroyi</name>
    <dbReference type="NCBI Taxonomy" id="184978"/>
    <lineage>
        <taxon>Eukaryota</taxon>
        <taxon>Fungi</taxon>
        <taxon>Dikarya</taxon>
        <taxon>Ascomycota</taxon>
        <taxon>Pezizomycotina</taxon>
        <taxon>Dothideomycetes</taxon>
        <taxon>Pleosporomycetidae</taxon>
        <taxon>Pleosporales</taxon>
        <taxon>Pleosporineae</taxon>
        <taxon>Pleosporaceae</taxon>
        <taxon>Decorospora</taxon>
    </lineage>
</organism>
<accession>A0A6A5KLK9</accession>
<dbReference type="OrthoDB" id="3792817at2759"/>
<reference evidence="2" key="1">
    <citation type="submission" date="2020-01" db="EMBL/GenBank/DDBJ databases">
        <authorList>
            <consortium name="DOE Joint Genome Institute"/>
            <person name="Haridas S."/>
            <person name="Albert R."/>
            <person name="Binder M."/>
            <person name="Bloem J."/>
            <person name="Labutti K."/>
            <person name="Salamov A."/>
            <person name="Andreopoulos B."/>
            <person name="Baker S.E."/>
            <person name="Barry K."/>
            <person name="Bills G."/>
            <person name="Bluhm B.H."/>
            <person name="Cannon C."/>
            <person name="Castanera R."/>
            <person name="Culley D.E."/>
            <person name="Daum C."/>
            <person name="Ezra D."/>
            <person name="Gonzalez J.B."/>
            <person name="Henrissat B."/>
            <person name="Kuo A."/>
            <person name="Liang C."/>
            <person name="Lipzen A."/>
            <person name="Lutzoni F."/>
            <person name="Magnuson J."/>
            <person name="Mondo S."/>
            <person name="Nolan M."/>
            <person name="Ohm R."/>
            <person name="Pangilinan J."/>
            <person name="Park H.-J."/>
            <person name="Ramirez L."/>
            <person name="Alfaro M."/>
            <person name="Sun H."/>
            <person name="Tritt A."/>
            <person name="Yoshinaga Y."/>
            <person name="Zwiers L.-H."/>
            <person name="Turgeon B.G."/>
            <person name="Goodwin S.B."/>
            <person name="Spatafora J.W."/>
            <person name="Crous P.W."/>
            <person name="Grigoriev I.V."/>
        </authorList>
    </citation>
    <scope>NUCLEOTIDE SEQUENCE</scope>
    <source>
        <strain evidence="2">P77</strain>
    </source>
</reference>
<gene>
    <name evidence="2" type="ORF">BDW02DRAFT_545057</name>
</gene>
<name>A0A6A5KLK9_9PLEO</name>
<dbReference type="EMBL" id="ML975267">
    <property type="protein sequence ID" value="KAF1836990.1"/>
    <property type="molecule type" value="Genomic_DNA"/>
</dbReference>
<feature type="region of interest" description="Disordered" evidence="1">
    <location>
        <begin position="428"/>
        <end position="500"/>
    </location>
</feature>
<feature type="compositionally biased region" description="Polar residues" evidence="1">
    <location>
        <begin position="123"/>
        <end position="145"/>
    </location>
</feature>
<feature type="compositionally biased region" description="Basic and acidic residues" evidence="1">
    <location>
        <begin position="107"/>
        <end position="118"/>
    </location>
</feature>
<feature type="compositionally biased region" description="Polar residues" evidence="1">
    <location>
        <begin position="437"/>
        <end position="460"/>
    </location>
</feature>
<dbReference type="Proteomes" id="UP000800040">
    <property type="component" value="Unassembled WGS sequence"/>
</dbReference>
<feature type="region of interest" description="Disordered" evidence="1">
    <location>
        <begin position="325"/>
        <end position="416"/>
    </location>
</feature>
<keyword evidence="3" id="KW-1185">Reference proteome</keyword>
<feature type="region of interest" description="Disordered" evidence="1">
    <location>
        <begin position="181"/>
        <end position="200"/>
    </location>
</feature>
<evidence type="ECO:0000256" key="1">
    <source>
        <dbReference type="SAM" id="MobiDB-lite"/>
    </source>
</evidence>
<sequence length="552" mass="59886">MGQRVYVSGLAGSHELETGVAYYYRGHYLYACPAGTPIEPVPYSTKNRLNVVGVVVSRAPFYDPNAPGLVPENSLRALDCAIFQEAEWQKEQEEARKREIKESLEEEAAKVSSEREVEIPASVQENVQKPLSSRPPSHVPSSTTLLVPPQVPARMHSNPSLRLPSAPADSASVSVDNIPRIGTVHPPSLPDDDDQSDLGRSYTPHDRGHYLAYSAPGSRKASIDYTPLISHPSVSPTHGDVTVRSHDALLRPIASTSRLNQLLVQEGVRRAPHQAGEGPPRSYPQFSGWDEDRVASPSVQAAWLDQENIDAFVEKATQELIRLSVHPLSETQNPEPELTLPDNNKKKDKKKSEGIYLPGLGHPDVISATSHGSQNSTSTKRHGIISAGHPNYDTDSDDGHPQPPRPYSPGTPNYDSAESRAYLACLARQHAQKKPHASTQTDAAHTSSSNSGPPQKNTTGRPRAASRALNEAYNAANPTAGSPSNPSPPIGTPRSPKCSIHDERCDGTTVTELHRTQQAMLGAGFVEIYPMVKGLDGRTMVDWHVLCQEMGG</sequence>
<evidence type="ECO:0000313" key="3">
    <source>
        <dbReference type="Proteomes" id="UP000800040"/>
    </source>
</evidence>
<protein>
    <submittedName>
        <fullName evidence="2">Uncharacterized protein</fullName>
    </submittedName>
</protein>
<feature type="compositionally biased region" description="Low complexity" evidence="1">
    <location>
        <begin position="164"/>
        <end position="173"/>
    </location>
</feature>
<proteinExistence type="predicted"/>